<evidence type="ECO:0000259" key="2">
    <source>
        <dbReference type="Pfam" id="PF24322"/>
    </source>
</evidence>
<gene>
    <name evidence="3" type="ORF">ACFPK4_10720</name>
</gene>
<dbReference type="RefSeq" id="WP_240966974.1">
    <property type="nucleotide sequence ID" value="NZ_JAFMPC010000380.1"/>
</dbReference>
<reference evidence="3 4" key="1">
    <citation type="submission" date="2024-09" db="EMBL/GenBank/DDBJ databases">
        <title>Genomes of Rahnella.</title>
        <authorList>
            <person name="Mnguni F.C."/>
            <person name="Shin G.Y."/>
            <person name="Coutinho T."/>
        </authorList>
    </citation>
    <scope>NUCLEOTIDE SEQUENCE [LARGE SCALE GENOMIC DNA]</scope>
    <source>
        <strain evidence="3 4">20WA0057</strain>
    </source>
</reference>
<feature type="domain" description="T6SS Tle3 phospholipase effector alpha/beta" evidence="2">
    <location>
        <begin position="40"/>
        <end position="412"/>
    </location>
</feature>
<dbReference type="InterPro" id="IPR056221">
    <property type="entry name" value="Tle3_ab_dom"/>
</dbReference>
<proteinExistence type="predicted"/>
<dbReference type="InterPro" id="IPR021692">
    <property type="entry name" value="Tle3_C"/>
</dbReference>
<evidence type="ECO:0000313" key="4">
    <source>
        <dbReference type="Proteomes" id="UP001598201"/>
    </source>
</evidence>
<dbReference type="Proteomes" id="UP001598201">
    <property type="component" value="Unassembled WGS sequence"/>
</dbReference>
<comment type="caution">
    <text evidence="3">The sequence shown here is derived from an EMBL/GenBank/DDBJ whole genome shotgun (WGS) entry which is preliminary data.</text>
</comment>
<protein>
    <submittedName>
        <fullName evidence="3">DUF3274 domain-containing protein</fullName>
    </submittedName>
</protein>
<feature type="domain" description="Antibacterial effector protein Tle3 C-terminal" evidence="1">
    <location>
        <begin position="562"/>
        <end position="635"/>
    </location>
</feature>
<sequence length="706" mass="79735">MMADSCSNIRNPKLLSEGDICRPVTSGKALIQECGVQPPLPCIVILVHGVNDVGEAYENQDVGICAGLNTRLGRTDMHHHEWKQYDFMISDADGNITTETCTVQDQTCVGVVNRSPVIPFYWGYKPVDHDAFVQDQKRYKSELLKKGNDADLPYDTYRENDQKKLKAHNNAKIDNLNNWLDPLSAKGGGTFANATTNIPDMFGPGAAGPILAMIGKLMSRTETFNLNNKDWSHPIYQNPHRIYQAYAARRLADLIIDIRQNPDTQLDTINIVAHSQGTLITMLANMWVEAEGYPTADCVILNHSPYALENRWLENFMPGNQQTSDARQKTFAHFCKLMAKNPNAPQGNLSHDSAYIQKIMDTGCLAKKAKETIWESALYNRNNFGRVYNYFCPNDQVVSMSPIQGFGWRGIQDKIKAQLGDNLYQRVFCKDVWVGDKTGFHYTMPPRQADDSKDTGYSYTDVTINAPVLPEPFQFVLMAQGKDNYKAKMAGNDPEIAKAAMKAEKFIPETVDVPNSPLFYGMRSNGSVLSPEQLEELNTTYAPKKFVSGIVSGHRDSFQQLILQREMTNDELTAAVQMDVSYSQHSSIVASDKAPSHAMVYDLAIGQCEAFENQEFWERLLLRADWRRAENPISDEKNYYQKGLLPYEHIKQFMNKPEREKGMPLGEEFGVTNDYGSRQMVKPGNHRDMENTTVQLLQWDVPKPQV</sequence>
<keyword evidence="4" id="KW-1185">Reference proteome</keyword>
<evidence type="ECO:0000259" key="1">
    <source>
        <dbReference type="Pfam" id="PF11678"/>
    </source>
</evidence>
<dbReference type="Pfam" id="PF11678">
    <property type="entry name" value="Tle3_C"/>
    <property type="match status" value="1"/>
</dbReference>
<accession>A0ABW6C9X7</accession>
<evidence type="ECO:0000313" key="3">
    <source>
        <dbReference type="EMBL" id="MFD3224009.1"/>
    </source>
</evidence>
<organism evidence="3 4">
    <name type="scientific">Rahnella sp. (strain Y9602)</name>
    <dbReference type="NCBI Taxonomy" id="2703885"/>
    <lineage>
        <taxon>Bacteria</taxon>
        <taxon>Pseudomonadati</taxon>
        <taxon>Pseudomonadota</taxon>
        <taxon>Gammaproteobacteria</taxon>
        <taxon>Enterobacterales</taxon>
        <taxon>Yersiniaceae</taxon>
        <taxon>Rahnella</taxon>
    </lineage>
</organism>
<dbReference type="EMBL" id="JBHUCJ010000020">
    <property type="protein sequence ID" value="MFD3224009.1"/>
    <property type="molecule type" value="Genomic_DNA"/>
</dbReference>
<dbReference type="Pfam" id="PF24322">
    <property type="entry name" value="Tle3"/>
    <property type="match status" value="1"/>
</dbReference>
<name>A0ABW6C9X7_RAHSY</name>